<comment type="caution">
    <text evidence="1">The sequence shown here is derived from an EMBL/GenBank/DDBJ whole genome shotgun (WGS) entry which is preliminary data.</text>
</comment>
<dbReference type="PANTHER" id="PTHR20883:SF48">
    <property type="entry name" value="ECTOINE DIOXYGENASE"/>
    <property type="match status" value="1"/>
</dbReference>
<dbReference type="GO" id="GO:0005506">
    <property type="term" value="F:iron ion binding"/>
    <property type="evidence" value="ECO:0007669"/>
    <property type="project" value="UniProtKB-ARBA"/>
</dbReference>
<dbReference type="SUPFAM" id="SSF51197">
    <property type="entry name" value="Clavaminate synthase-like"/>
    <property type="match status" value="1"/>
</dbReference>
<gene>
    <name evidence="1" type="ORF">HNQ39_001891</name>
</gene>
<dbReference type="GO" id="GO:0048244">
    <property type="term" value="F:phytanoyl-CoA dioxygenase activity"/>
    <property type="evidence" value="ECO:0007669"/>
    <property type="project" value="UniProtKB-EC"/>
</dbReference>
<dbReference type="Proteomes" id="UP000520814">
    <property type="component" value="Unassembled WGS sequence"/>
</dbReference>
<reference evidence="1 2" key="1">
    <citation type="submission" date="2020-08" db="EMBL/GenBank/DDBJ databases">
        <title>Genomic Encyclopedia of Type Strains, Phase IV (KMG-IV): sequencing the most valuable type-strain genomes for metagenomic binning, comparative biology and taxonomic classification.</title>
        <authorList>
            <person name="Goeker M."/>
        </authorList>
    </citation>
    <scope>NUCLEOTIDE SEQUENCE [LARGE SCALE GENOMIC DNA]</scope>
    <source>
        <strain evidence="1 2">DSM 23562</strain>
    </source>
</reference>
<sequence>MHPLYRFDQSAPVVADPAALTDEHIAAYHRDGFLAVEGVLTPAEVESAKAALADLLYFRVPDAERVVQPEPAIKDLWPSFSPDQKADATRKLFRFIEFEPRLKSLAVEHPAIQALLTRLLGGEAPVLIQDMALLKPPHIGTEKPWHQDMAYFTWGPPEKVIGVWIALDAATAENGCMHVLPGTHTEGARPHFHLRDCQLADAAVDVERDVLVPLAPGGALFFSSLLHHGTPPNQSPHRRWALQYHYRAASATPVTRDEHAALFFDGDLYAGCLGG</sequence>
<keyword evidence="2" id="KW-1185">Reference proteome</keyword>
<dbReference type="EMBL" id="JACHGW010000002">
    <property type="protein sequence ID" value="MBB6050100.1"/>
    <property type="molecule type" value="Genomic_DNA"/>
</dbReference>
<protein>
    <submittedName>
        <fullName evidence="1">Phytanoyl-CoA hydroxylase</fullName>
        <ecNumber evidence="1">1.14.11.18</ecNumber>
    </submittedName>
</protein>
<proteinExistence type="predicted"/>
<dbReference type="Gene3D" id="2.60.120.620">
    <property type="entry name" value="q2cbj1_9rhob like domain"/>
    <property type="match status" value="1"/>
</dbReference>
<dbReference type="InterPro" id="IPR008775">
    <property type="entry name" value="Phytyl_CoA_dOase-like"/>
</dbReference>
<evidence type="ECO:0000313" key="1">
    <source>
        <dbReference type="EMBL" id="MBB6050100.1"/>
    </source>
</evidence>
<dbReference type="Pfam" id="PF05721">
    <property type="entry name" value="PhyH"/>
    <property type="match status" value="1"/>
</dbReference>
<organism evidence="1 2">
    <name type="scientific">Armatimonas rosea</name>
    <dbReference type="NCBI Taxonomy" id="685828"/>
    <lineage>
        <taxon>Bacteria</taxon>
        <taxon>Bacillati</taxon>
        <taxon>Armatimonadota</taxon>
        <taxon>Armatimonadia</taxon>
        <taxon>Armatimonadales</taxon>
        <taxon>Armatimonadaceae</taxon>
        <taxon>Armatimonas</taxon>
    </lineage>
</organism>
<keyword evidence="1" id="KW-0560">Oxidoreductase</keyword>
<accession>A0A7W9W6J3</accession>
<dbReference type="AlphaFoldDB" id="A0A7W9W6J3"/>
<name>A0A7W9W6J3_ARMRO</name>
<dbReference type="RefSeq" id="WP_184194399.1">
    <property type="nucleotide sequence ID" value="NZ_JACHGW010000002.1"/>
</dbReference>
<evidence type="ECO:0000313" key="2">
    <source>
        <dbReference type="Proteomes" id="UP000520814"/>
    </source>
</evidence>
<dbReference type="EC" id="1.14.11.18" evidence="1"/>
<dbReference type="PANTHER" id="PTHR20883">
    <property type="entry name" value="PHYTANOYL-COA DIOXYGENASE DOMAIN CONTAINING 1"/>
    <property type="match status" value="1"/>
</dbReference>